<name>A0ABP9ZWX6_9GAMM</name>
<evidence type="ECO:0000256" key="4">
    <source>
        <dbReference type="ARBA" id="ARBA00022692"/>
    </source>
</evidence>
<dbReference type="CDD" id="cd06261">
    <property type="entry name" value="TM_PBP2"/>
    <property type="match status" value="1"/>
</dbReference>
<evidence type="ECO:0000256" key="3">
    <source>
        <dbReference type="ARBA" id="ARBA00022475"/>
    </source>
</evidence>
<reference evidence="9 10" key="1">
    <citation type="submission" date="2024-04" db="EMBL/GenBank/DDBJ databases">
        <title>Draft genome sequence of Thalassolituus maritimus NBRC 116585.</title>
        <authorList>
            <person name="Miyakawa T."/>
            <person name="Kusuya Y."/>
            <person name="Miura T."/>
        </authorList>
    </citation>
    <scope>NUCLEOTIDE SEQUENCE [LARGE SCALE GENOMIC DNA]</scope>
    <source>
        <strain evidence="9 10">5NW40-0001</strain>
    </source>
</reference>
<proteinExistence type="inferred from homology"/>
<evidence type="ECO:0000259" key="8">
    <source>
        <dbReference type="PROSITE" id="PS50928"/>
    </source>
</evidence>
<feature type="transmembrane region" description="Helical" evidence="7">
    <location>
        <begin position="95"/>
        <end position="119"/>
    </location>
</feature>
<dbReference type="SUPFAM" id="SSF161098">
    <property type="entry name" value="MetI-like"/>
    <property type="match status" value="1"/>
</dbReference>
<keyword evidence="5 7" id="KW-1133">Transmembrane helix</keyword>
<dbReference type="EMBL" id="BAABWH010000001">
    <property type="protein sequence ID" value="GAA6144607.1"/>
    <property type="molecule type" value="Genomic_DNA"/>
</dbReference>
<dbReference type="Proteomes" id="UP001481413">
    <property type="component" value="Unassembled WGS sequence"/>
</dbReference>
<dbReference type="Pfam" id="PF00528">
    <property type="entry name" value="BPD_transp_1"/>
    <property type="match status" value="1"/>
</dbReference>
<accession>A0ABP9ZWX6</accession>
<gene>
    <name evidence="9" type="ORF">NBRC116585_07240</name>
</gene>
<feature type="transmembrane region" description="Helical" evidence="7">
    <location>
        <begin position="250"/>
        <end position="271"/>
    </location>
</feature>
<dbReference type="PANTHER" id="PTHR30151:SF0">
    <property type="entry name" value="ABC TRANSPORTER PERMEASE PROTEIN MJ0413-RELATED"/>
    <property type="match status" value="1"/>
</dbReference>
<evidence type="ECO:0000313" key="10">
    <source>
        <dbReference type="Proteomes" id="UP001481413"/>
    </source>
</evidence>
<feature type="domain" description="ABC transmembrane type-1" evidence="8">
    <location>
        <begin position="88"/>
        <end position="272"/>
    </location>
</feature>
<dbReference type="InterPro" id="IPR000515">
    <property type="entry name" value="MetI-like"/>
</dbReference>
<keyword evidence="2 7" id="KW-0813">Transport</keyword>
<evidence type="ECO:0000256" key="5">
    <source>
        <dbReference type="ARBA" id="ARBA00022989"/>
    </source>
</evidence>
<comment type="similarity">
    <text evidence="7">Belongs to the binding-protein-dependent transport system permease family.</text>
</comment>
<evidence type="ECO:0000256" key="6">
    <source>
        <dbReference type="ARBA" id="ARBA00023136"/>
    </source>
</evidence>
<feature type="transmembrane region" description="Helical" evidence="7">
    <location>
        <begin position="126"/>
        <end position="146"/>
    </location>
</feature>
<evidence type="ECO:0000256" key="1">
    <source>
        <dbReference type="ARBA" id="ARBA00004651"/>
    </source>
</evidence>
<dbReference type="Gene3D" id="1.10.3720.10">
    <property type="entry name" value="MetI-like"/>
    <property type="match status" value="1"/>
</dbReference>
<dbReference type="InterPro" id="IPR035906">
    <property type="entry name" value="MetI-like_sf"/>
</dbReference>
<evidence type="ECO:0000313" key="9">
    <source>
        <dbReference type="EMBL" id="GAA6144607.1"/>
    </source>
</evidence>
<protein>
    <submittedName>
        <fullName evidence="9">ABC transporter permease</fullName>
    </submittedName>
</protein>
<evidence type="ECO:0000256" key="2">
    <source>
        <dbReference type="ARBA" id="ARBA00022448"/>
    </source>
</evidence>
<sequence>MLRGGLPPQGLPMQRMINMTPGRPLNLMLALLPFVLLLLLYIVASDARLAENPQDKLLPSFSQMGDAIHRMAFEPNKRTGEYLLWADTASSLTRLGMGVLVAAVLGLLIGMLTGALPIVGSGVSPLLTVISLVPPLALLPVLFIVFGLGELSKVVLIAVGITPFIARDIQRRTEEIPTEQLVKAQTLGANTMQILIRVVLPQLLPKLIDAVRLSLGAGWLFLIAAEAIASTDGLGYRIFLVRRYLSMDVILPYVAWITFLAFILDALLAGLSRRLFPWNTQGGR</sequence>
<keyword evidence="10" id="KW-1185">Reference proteome</keyword>
<evidence type="ECO:0000256" key="7">
    <source>
        <dbReference type="RuleBase" id="RU363032"/>
    </source>
</evidence>
<dbReference type="PANTHER" id="PTHR30151">
    <property type="entry name" value="ALKANE SULFONATE ABC TRANSPORTER-RELATED, MEMBRANE SUBUNIT"/>
    <property type="match status" value="1"/>
</dbReference>
<organism evidence="9 10">
    <name type="scientific">Thalassolituus maritimus</name>
    <dbReference type="NCBI Taxonomy" id="484498"/>
    <lineage>
        <taxon>Bacteria</taxon>
        <taxon>Pseudomonadati</taxon>
        <taxon>Pseudomonadota</taxon>
        <taxon>Gammaproteobacteria</taxon>
        <taxon>Oceanospirillales</taxon>
        <taxon>Oceanospirillaceae</taxon>
        <taxon>Thalassolituus</taxon>
    </lineage>
</organism>
<keyword evidence="3" id="KW-1003">Cell membrane</keyword>
<keyword evidence="6 7" id="KW-0472">Membrane</keyword>
<comment type="subcellular location">
    <subcellularLocation>
        <location evidence="1 7">Cell membrane</location>
        <topology evidence="1 7">Multi-pass membrane protein</topology>
    </subcellularLocation>
</comment>
<keyword evidence="4 7" id="KW-0812">Transmembrane</keyword>
<comment type="caution">
    <text evidence="9">The sequence shown here is derived from an EMBL/GenBank/DDBJ whole genome shotgun (WGS) entry which is preliminary data.</text>
</comment>
<dbReference type="PROSITE" id="PS50928">
    <property type="entry name" value="ABC_TM1"/>
    <property type="match status" value="1"/>
</dbReference>
<feature type="transmembrane region" description="Helical" evidence="7">
    <location>
        <begin position="210"/>
        <end position="229"/>
    </location>
</feature>